<dbReference type="Gramene" id="HORVU.MOREX.r2.7HG0623370.1">
    <property type="protein sequence ID" value="HORVU.MOREX.r2.7HG0623370.1.CDS.1"/>
    <property type="gene ID" value="HORVU.MOREX.r2.7HG0623370"/>
</dbReference>
<sequence length="185" mass="20545">MARAPKKATLGYISDDSTRRSRYKKRLKGLMKKADEMATLCDVDTCVVVYGEDEAAPVVFPSPAAKAVGILKEFNGMPELGHCKKTMDQEGLLTQRIARLREQIDRSRRECHDSEIRYLLQKIMQGNLPGLVGLTMEQLVGVGYKVDELLKSMAERTGKTHPQPPPPAPCVTPALRLQAPAQQQD</sequence>
<keyword evidence="3" id="KW-0238">DNA-binding</keyword>
<evidence type="ECO:0000256" key="3">
    <source>
        <dbReference type="ARBA" id="ARBA00023125"/>
    </source>
</evidence>
<protein>
    <recommendedName>
        <fullName evidence="8">MADS-box domain-containing protein</fullName>
    </recommendedName>
</protein>
<evidence type="ECO:0000259" key="8">
    <source>
        <dbReference type="PROSITE" id="PS50066"/>
    </source>
</evidence>
<dbReference type="GO" id="GO:0000978">
    <property type="term" value="F:RNA polymerase II cis-regulatory region sequence-specific DNA binding"/>
    <property type="evidence" value="ECO:0000318"/>
    <property type="project" value="GO_Central"/>
</dbReference>
<dbReference type="InterPro" id="IPR036879">
    <property type="entry name" value="TF_MADSbox_sf"/>
</dbReference>
<dbReference type="Pfam" id="PF00319">
    <property type="entry name" value="SRF-TF"/>
    <property type="match status" value="1"/>
</dbReference>
<feature type="domain" description="MADS-box" evidence="8">
    <location>
        <begin position="3"/>
        <end position="52"/>
    </location>
</feature>
<evidence type="ECO:0000256" key="1">
    <source>
        <dbReference type="ARBA" id="ARBA00004123"/>
    </source>
</evidence>
<reference evidence="9" key="3">
    <citation type="submission" date="2022-01" db="UniProtKB">
        <authorList>
            <consortium name="EnsemblPlants"/>
        </authorList>
    </citation>
    <scope>IDENTIFICATION</scope>
    <source>
        <strain evidence="9">subsp. vulgare</strain>
    </source>
</reference>
<dbReference type="InterPro" id="IPR002100">
    <property type="entry name" value="TF_MADSbox"/>
</dbReference>
<keyword evidence="2" id="KW-0805">Transcription regulation</keyword>
<feature type="coiled-coil region" evidence="6">
    <location>
        <begin position="90"/>
        <end position="117"/>
    </location>
</feature>
<evidence type="ECO:0000313" key="10">
    <source>
        <dbReference type="Proteomes" id="UP000011116"/>
    </source>
</evidence>
<dbReference type="InterPro" id="IPR050142">
    <property type="entry name" value="MADS-box/MEF2_TF"/>
</dbReference>
<feature type="region of interest" description="Disordered" evidence="7">
    <location>
        <begin position="156"/>
        <end position="185"/>
    </location>
</feature>
<dbReference type="GO" id="GO:0005634">
    <property type="term" value="C:nucleus"/>
    <property type="evidence" value="ECO:0007669"/>
    <property type="project" value="UniProtKB-SubCell"/>
</dbReference>
<keyword evidence="4" id="KW-0804">Transcription</keyword>
<dbReference type="PROSITE" id="PS50066">
    <property type="entry name" value="MADS_BOX_2"/>
    <property type="match status" value="1"/>
</dbReference>
<dbReference type="OMA" id="IANDCAR"/>
<evidence type="ECO:0000256" key="7">
    <source>
        <dbReference type="SAM" id="MobiDB-lite"/>
    </source>
</evidence>
<dbReference type="AlphaFoldDB" id="A0A8I6YIE7"/>
<organism evidence="9 10">
    <name type="scientific">Hordeum vulgare subsp. vulgare</name>
    <name type="common">Domesticated barley</name>
    <dbReference type="NCBI Taxonomy" id="112509"/>
    <lineage>
        <taxon>Eukaryota</taxon>
        <taxon>Viridiplantae</taxon>
        <taxon>Streptophyta</taxon>
        <taxon>Embryophyta</taxon>
        <taxon>Tracheophyta</taxon>
        <taxon>Spermatophyta</taxon>
        <taxon>Magnoliopsida</taxon>
        <taxon>Liliopsida</taxon>
        <taxon>Poales</taxon>
        <taxon>Poaceae</taxon>
        <taxon>BOP clade</taxon>
        <taxon>Pooideae</taxon>
        <taxon>Triticodae</taxon>
        <taxon>Triticeae</taxon>
        <taxon>Hordeinae</taxon>
        <taxon>Hordeum</taxon>
    </lineage>
</organism>
<keyword evidence="10" id="KW-1185">Reference proteome</keyword>
<feature type="compositionally biased region" description="Low complexity" evidence="7">
    <location>
        <begin position="171"/>
        <end position="185"/>
    </location>
</feature>
<dbReference type="GO" id="GO:0000981">
    <property type="term" value="F:DNA-binding transcription factor activity, RNA polymerase II-specific"/>
    <property type="evidence" value="ECO:0000318"/>
    <property type="project" value="GO_Central"/>
</dbReference>
<dbReference type="PANTHER" id="PTHR48019">
    <property type="entry name" value="SERUM RESPONSE FACTOR HOMOLOG"/>
    <property type="match status" value="1"/>
</dbReference>
<keyword evidence="5" id="KW-0539">Nucleus</keyword>
<dbReference type="SMART" id="SM00432">
    <property type="entry name" value="MADS"/>
    <property type="match status" value="1"/>
</dbReference>
<dbReference type="Gramene" id="HORVU.MOREX.r3.7HG0751440.1">
    <property type="protein sequence ID" value="HORVU.MOREX.r3.7HG0751440.1.CDS1"/>
    <property type="gene ID" value="HORVU.MOREX.r3.7HG0751440"/>
</dbReference>
<evidence type="ECO:0000256" key="4">
    <source>
        <dbReference type="ARBA" id="ARBA00023163"/>
    </source>
</evidence>
<dbReference type="GO" id="GO:0045944">
    <property type="term" value="P:positive regulation of transcription by RNA polymerase II"/>
    <property type="evidence" value="ECO:0007669"/>
    <property type="project" value="InterPro"/>
</dbReference>
<dbReference type="Gene3D" id="3.40.1810.10">
    <property type="entry name" value="Transcription factor, MADS-box"/>
    <property type="match status" value="1"/>
</dbReference>
<dbReference type="CDD" id="cd00266">
    <property type="entry name" value="MADS_SRF_like"/>
    <property type="match status" value="1"/>
</dbReference>
<accession>A0A8I6YIE7</accession>
<gene>
    <name evidence="9" type="primary">LOC123407516</name>
</gene>
<reference evidence="9" key="2">
    <citation type="submission" date="2020-10" db="EMBL/GenBank/DDBJ databases">
        <authorList>
            <person name="Scholz U."/>
            <person name="Mascher M."/>
            <person name="Fiebig A."/>
        </authorList>
    </citation>
    <scope>NUCLEOTIDE SEQUENCE [LARGE SCALE GENOMIC DNA]</scope>
    <source>
        <strain evidence="9">cv. Morex</strain>
    </source>
</reference>
<dbReference type="GO" id="GO:0006357">
    <property type="term" value="P:regulation of transcription by RNA polymerase II"/>
    <property type="evidence" value="ECO:0000318"/>
    <property type="project" value="GO_Central"/>
</dbReference>
<dbReference type="GO" id="GO:0046983">
    <property type="term" value="F:protein dimerization activity"/>
    <property type="evidence" value="ECO:0007669"/>
    <property type="project" value="InterPro"/>
</dbReference>
<dbReference type="InterPro" id="IPR033897">
    <property type="entry name" value="SRF-like_MADS-box"/>
</dbReference>
<reference evidence="10" key="1">
    <citation type="journal article" date="2012" name="Nature">
        <title>A physical, genetic and functional sequence assembly of the barley genome.</title>
        <authorList>
            <consortium name="The International Barley Genome Sequencing Consortium"/>
            <person name="Mayer K.F."/>
            <person name="Waugh R."/>
            <person name="Brown J.W."/>
            <person name="Schulman A."/>
            <person name="Langridge P."/>
            <person name="Platzer M."/>
            <person name="Fincher G.B."/>
            <person name="Muehlbauer G.J."/>
            <person name="Sato K."/>
            <person name="Close T.J."/>
            <person name="Wise R.P."/>
            <person name="Stein N."/>
        </authorList>
    </citation>
    <scope>NUCLEOTIDE SEQUENCE [LARGE SCALE GENOMIC DNA]</scope>
    <source>
        <strain evidence="10">cv. Morex</strain>
    </source>
</reference>
<dbReference type="SUPFAM" id="SSF55455">
    <property type="entry name" value="SRF-like"/>
    <property type="match status" value="1"/>
</dbReference>
<dbReference type="SMR" id="A0A8I6YIE7"/>
<comment type="subcellular location">
    <subcellularLocation>
        <location evidence="1">Nucleus</location>
    </subcellularLocation>
</comment>
<keyword evidence="6" id="KW-0175">Coiled coil</keyword>
<evidence type="ECO:0000313" key="9">
    <source>
        <dbReference type="EnsemblPlants" id="HORVU.MOREX.r3.7HG0751440.1.CDS1"/>
    </source>
</evidence>
<evidence type="ECO:0000256" key="6">
    <source>
        <dbReference type="SAM" id="Coils"/>
    </source>
</evidence>
<name>A0A8I6YIE7_HORVV</name>
<dbReference type="EnsemblPlants" id="HORVU.MOREX.r3.7HG0751440.1">
    <property type="protein sequence ID" value="HORVU.MOREX.r3.7HG0751440.1.CDS1"/>
    <property type="gene ID" value="HORVU.MOREX.r3.7HG0751440"/>
</dbReference>
<evidence type="ECO:0000256" key="5">
    <source>
        <dbReference type="ARBA" id="ARBA00023242"/>
    </source>
</evidence>
<proteinExistence type="predicted"/>
<evidence type="ECO:0000256" key="2">
    <source>
        <dbReference type="ARBA" id="ARBA00023015"/>
    </source>
</evidence>
<dbReference type="Proteomes" id="UP000011116">
    <property type="component" value="Chromosome 7H"/>
</dbReference>